<reference evidence="5" key="1">
    <citation type="submission" date="2011-12" db="EMBL/GenBank/DDBJ databases">
        <title>Complete sequence of Methanoregula formicicum SMSP.</title>
        <authorList>
            <person name="Lucas S."/>
            <person name="Han J."/>
            <person name="Lapidus A."/>
            <person name="Cheng J.-F."/>
            <person name="Goodwin L."/>
            <person name="Pitluck S."/>
            <person name="Peters L."/>
            <person name="Ovchinnikova G."/>
            <person name="Teshima H."/>
            <person name="Detter J.C."/>
            <person name="Han C."/>
            <person name="Tapia R."/>
            <person name="Land M."/>
            <person name="Hauser L."/>
            <person name="Kyrpides N."/>
            <person name="Ivanova N."/>
            <person name="Pagani I."/>
            <person name="Imachi H."/>
            <person name="Tamaki H."/>
            <person name="Sekiguchi Y."/>
            <person name="Kamagata Y."/>
            <person name="Cadillo-Quiroz H."/>
            <person name="Zinder S."/>
            <person name="Liu W.-T."/>
            <person name="Woyke T."/>
        </authorList>
    </citation>
    <scope>NUCLEOTIDE SEQUENCE [LARGE SCALE GENOMIC DNA]</scope>
    <source>
        <strain evidence="5">DSM 22288 / NBRC 105244 / SMSP</strain>
    </source>
</reference>
<feature type="domain" description="Response regulatory" evidence="3">
    <location>
        <begin position="5"/>
        <end position="120"/>
    </location>
</feature>
<keyword evidence="1 2" id="KW-0597">Phosphoprotein</keyword>
<protein>
    <submittedName>
        <fullName evidence="4">Response regulator with CheY-like receiver, AAA-type ATPase, and DNA-binding domains</fullName>
    </submittedName>
</protein>
<evidence type="ECO:0000256" key="2">
    <source>
        <dbReference type="PROSITE-ProRule" id="PRU00169"/>
    </source>
</evidence>
<organism evidence="4 5">
    <name type="scientific">Methanoregula formicica (strain DSM 22288 / NBRC 105244 / SMSP)</name>
    <dbReference type="NCBI Taxonomy" id="593750"/>
    <lineage>
        <taxon>Archaea</taxon>
        <taxon>Methanobacteriati</taxon>
        <taxon>Methanobacteriota</taxon>
        <taxon>Stenosarchaea group</taxon>
        <taxon>Methanomicrobia</taxon>
        <taxon>Methanomicrobiales</taxon>
        <taxon>Methanoregulaceae</taxon>
        <taxon>Methanoregula</taxon>
    </lineage>
</organism>
<dbReference type="Pfam" id="PF03551">
    <property type="entry name" value="PadR"/>
    <property type="match status" value="1"/>
</dbReference>
<dbReference type="STRING" id="593750.Metfor_2800"/>
<keyword evidence="4" id="KW-0238">DNA-binding</keyword>
<evidence type="ECO:0000259" key="3">
    <source>
        <dbReference type="PROSITE" id="PS50110"/>
    </source>
</evidence>
<evidence type="ECO:0000256" key="1">
    <source>
        <dbReference type="ARBA" id="ARBA00022553"/>
    </source>
</evidence>
<dbReference type="HOGENOM" id="CLU_609188_0_0_2"/>
<dbReference type="SUPFAM" id="SSF46785">
    <property type="entry name" value="Winged helix' DNA-binding domain"/>
    <property type="match status" value="1"/>
</dbReference>
<dbReference type="CDD" id="cd17534">
    <property type="entry name" value="REC_DC-like"/>
    <property type="match status" value="1"/>
</dbReference>
<dbReference type="InterPro" id="IPR050595">
    <property type="entry name" value="Bact_response_regulator"/>
</dbReference>
<dbReference type="InterPro" id="IPR036390">
    <property type="entry name" value="WH_DNA-bd_sf"/>
</dbReference>
<dbReference type="PANTHER" id="PTHR44591">
    <property type="entry name" value="STRESS RESPONSE REGULATOR PROTEIN 1"/>
    <property type="match status" value="1"/>
</dbReference>
<dbReference type="eggNOG" id="arCOG00001">
    <property type="taxonomic scope" value="Archaea"/>
</dbReference>
<dbReference type="InterPro" id="IPR011006">
    <property type="entry name" value="CheY-like_superfamily"/>
</dbReference>
<dbReference type="GO" id="GO:0003677">
    <property type="term" value="F:DNA binding"/>
    <property type="evidence" value="ECO:0007669"/>
    <property type="project" value="UniProtKB-KW"/>
</dbReference>
<feature type="modified residue" description="4-aspartylphosphate" evidence="2">
    <location>
        <position position="55"/>
    </location>
</feature>
<dbReference type="eggNOG" id="arCOG06537">
    <property type="taxonomic scope" value="Archaea"/>
</dbReference>
<dbReference type="GO" id="GO:0000160">
    <property type="term" value="P:phosphorelay signal transduction system"/>
    <property type="evidence" value="ECO:0007669"/>
    <property type="project" value="InterPro"/>
</dbReference>
<dbReference type="Gene3D" id="3.40.50.2300">
    <property type="match status" value="1"/>
</dbReference>
<dbReference type="PROSITE" id="PS50110">
    <property type="entry name" value="RESPONSE_REGULATORY"/>
    <property type="match status" value="1"/>
</dbReference>
<evidence type="ECO:0000313" key="5">
    <source>
        <dbReference type="Proteomes" id="UP000010824"/>
    </source>
</evidence>
<dbReference type="SUPFAM" id="SSF52172">
    <property type="entry name" value="CheY-like"/>
    <property type="match status" value="1"/>
</dbReference>
<evidence type="ECO:0000313" key="4">
    <source>
        <dbReference type="EMBL" id="AGB03783.1"/>
    </source>
</evidence>
<dbReference type="Pfam" id="PF00072">
    <property type="entry name" value="Response_reg"/>
    <property type="match status" value="1"/>
</dbReference>
<accession>L0HKD5</accession>
<sequence length="449" mass="49717">MIMSKILVVDDEAIITMQLEERLTAMGYSVAGMAASGEDAIEKARRLSPDLVLMDIVMPGKLNGIEAAKTITGEMGIPVVFVTSYADDAIIEKAKQVGPYGYIVKPFNELEIKAAIEVVLFRKAAEQELRRADVAAAMKGGRPAAGEVGEGAEYIDLPEIKTLLLKDIVSDILLFLYVDPALREPVFRFAIEEGVKKGGRNFFAYHRSVLQKYFLKEIQEGALHMRRVKKGEVYLLPGILEKCTGSLSPEQPQGTLQVLFDFSETDEFSDILAVKDLVLARKSQGVPLSGIIAVNMADIDHNQIRELSAGIAKIIISTGKETTLSFARQSFPSEAVTVVPQATIDDVVKKSLEPVVLSMLDKPISGYDIVHEIHSRYNVLIPQARIYTYLYDLEQKGYLMMKASGKSKLYSPTETGKKYIHNRLNEFKFVFRHIMGEGLAPGSPPDRKQ</sequence>
<dbReference type="KEGG" id="mfo:Metfor_2800"/>
<dbReference type="InterPro" id="IPR036388">
    <property type="entry name" value="WH-like_DNA-bd_sf"/>
</dbReference>
<gene>
    <name evidence="4" type="ordered locus">Metfor_2800</name>
</gene>
<dbReference type="InterPro" id="IPR001789">
    <property type="entry name" value="Sig_transdc_resp-reg_receiver"/>
</dbReference>
<dbReference type="SMART" id="SM00448">
    <property type="entry name" value="REC"/>
    <property type="match status" value="1"/>
</dbReference>
<keyword evidence="5" id="KW-1185">Reference proteome</keyword>
<reference evidence="4 5" key="2">
    <citation type="journal article" date="2014" name="Genome Announc.">
        <title>Complete Genome Sequence of Methanoregula formicica SMSPT, a Mesophilic Hydrogenotrophic Methanogen Isolated from a Methanogenic Upflow Anaerobic Sludge Blanket Reactor.</title>
        <authorList>
            <person name="Yamamoto K."/>
            <person name="Tamaki H."/>
            <person name="Cadillo-Quiroz H."/>
            <person name="Imachi H."/>
            <person name="Kyrpides N."/>
            <person name="Woyke T."/>
            <person name="Goodwin L."/>
            <person name="Zinder S.H."/>
            <person name="Kamagata Y."/>
            <person name="Liu W.T."/>
        </authorList>
    </citation>
    <scope>NUCLEOTIDE SEQUENCE [LARGE SCALE GENOMIC DNA]</scope>
    <source>
        <strain evidence="5">DSM 22288 / NBRC 105244 / SMSP</strain>
    </source>
</reference>
<dbReference type="InterPro" id="IPR005149">
    <property type="entry name" value="Tscrpt_reg_PadR_N"/>
</dbReference>
<dbReference type="InParanoid" id="L0HKD5"/>
<dbReference type="Gene3D" id="1.10.10.10">
    <property type="entry name" value="Winged helix-like DNA-binding domain superfamily/Winged helix DNA-binding domain"/>
    <property type="match status" value="1"/>
</dbReference>
<dbReference type="Proteomes" id="UP000010824">
    <property type="component" value="Chromosome"/>
</dbReference>
<proteinExistence type="predicted"/>
<dbReference type="EMBL" id="CP003167">
    <property type="protein sequence ID" value="AGB03783.1"/>
    <property type="molecule type" value="Genomic_DNA"/>
</dbReference>
<name>L0HKD5_METFS</name>
<dbReference type="PANTHER" id="PTHR44591:SF3">
    <property type="entry name" value="RESPONSE REGULATORY DOMAIN-CONTAINING PROTEIN"/>
    <property type="match status" value="1"/>
</dbReference>
<dbReference type="AlphaFoldDB" id="L0HKD5"/>